<name>A0ABW8TE63_9CLOT</name>
<keyword evidence="4" id="KW-1185">Reference proteome</keyword>
<dbReference type="RefSeq" id="WP_406787471.1">
    <property type="nucleotide sequence ID" value="NZ_JBJIAA010000007.1"/>
</dbReference>
<dbReference type="Gene3D" id="1.20.144.10">
    <property type="entry name" value="Phosphatidic acid phosphatase type 2/haloperoxidase"/>
    <property type="match status" value="1"/>
</dbReference>
<dbReference type="Proteomes" id="UP001623592">
    <property type="component" value="Unassembled WGS sequence"/>
</dbReference>
<accession>A0ABW8TE63</accession>
<dbReference type="Pfam" id="PF01569">
    <property type="entry name" value="PAP2"/>
    <property type="match status" value="1"/>
</dbReference>
<gene>
    <name evidence="3" type="ORF">ACJDT4_10285</name>
</gene>
<evidence type="ECO:0000313" key="3">
    <source>
        <dbReference type="EMBL" id="MFL0250809.1"/>
    </source>
</evidence>
<sequence>MAILLLHFILSLLHKNIHTKKVVLMTAFLTLINVFFSFIISKVFPVNRPFIHHSVHLLYYHRHSSSFPSDHSIVTLTIALGILKYNKILGIILILLSAAVGFSRIYVGHHYPLDVIGGCILSLLTTYIFNKTLEITIYKNKRVSI</sequence>
<evidence type="ECO:0000259" key="2">
    <source>
        <dbReference type="SMART" id="SM00014"/>
    </source>
</evidence>
<evidence type="ECO:0000313" key="4">
    <source>
        <dbReference type="Proteomes" id="UP001623592"/>
    </source>
</evidence>
<organism evidence="3 4">
    <name type="scientific">Clostridium neuense</name>
    <dbReference type="NCBI Taxonomy" id="1728934"/>
    <lineage>
        <taxon>Bacteria</taxon>
        <taxon>Bacillati</taxon>
        <taxon>Bacillota</taxon>
        <taxon>Clostridia</taxon>
        <taxon>Eubacteriales</taxon>
        <taxon>Clostridiaceae</taxon>
        <taxon>Clostridium</taxon>
    </lineage>
</organism>
<protein>
    <submittedName>
        <fullName evidence="3">Phosphatase PAP2 family protein</fullName>
    </submittedName>
</protein>
<dbReference type="InterPro" id="IPR036938">
    <property type="entry name" value="PAP2/HPO_sf"/>
</dbReference>
<comment type="caution">
    <text evidence="3">The sequence shown here is derived from an EMBL/GenBank/DDBJ whole genome shotgun (WGS) entry which is preliminary data.</text>
</comment>
<keyword evidence="1" id="KW-1133">Transmembrane helix</keyword>
<dbReference type="PANTHER" id="PTHR14969">
    <property type="entry name" value="SPHINGOSINE-1-PHOSPHATE PHOSPHOHYDROLASE"/>
    <property type="match status" value="1"/>
</dbReference>
<dbReference type="EMBL" id="JBJIAA010000007">
    <property type="protein sequence ID" value="MFL0250809.1"/>
    <property type="molecule type" value="Genomic_DNA"/>
</dbReference>
<dbReference type="InterPro" id="IPR000326">
    <property type="entry name" value="PAP2/HPO"/>
</dbReference>
<feature type="domain" description="Phosphatidic acid phosphatase type 2/haloperoxidase" evidence="2">
    <location>
        <begin position="23"/>
        <end position="130"/>
    </location>
</feature>
<evidence type="ECO:0000256" key="1">
    <source>
        <dbReference type="SAM" id="Phobius"/>
    </source>
</evidence>
<dbReference type="SMART" id="SM00014">
    <property type="entry name" value="acidPPc"/>
    <property type="match status" value="1"/>
</dbReference>
<proteinExistence type="predicted"/>
<feature type="transmembrane region" description="Helical" evidence="1">
    <location>
        <begin position="88"/>
        <end position="107"/>
    </location>
</feature>
<dbReference type="SUPFAM" id="SSF48317">
    <property type="entry name" value="Acid phosphatase/Vanadium-dependent haloperoxidase"/>
    <property type="match status" value="1"/>
</dbReference>
<reference evidence="3 4" key="1">
    <citation type="submission" date="2024-11" db="EMBL/GenBank/DDBJ databases">
        <authorList>
            <person name="Heng Y.C."/>
            <person name="Lim A.C.H."/>
            <person name="Lee J.K.Y."/>
            <person name="Kittelmann S."/>
        </authorList>
    </citation>
    <scope>NUCLEOTIDE SEQUENCE [LARGE SCALE GENOMIC DNA]</scope>
    <source>
        <strain evidence="3 4">WILCCON 0114</strain>
    </source>
</reference>
<keyword evidence="1" id="KW-0812">Transmembrane</keyword>
<feature type="transmembrane region" description="Helical" evidence="1">
    <location>
        <begin position="113"/>
        <end position="130"/>
    </location>
</feature>
<feature type="transmembrane region" description="Helical" evidence="1">
    <location>
        <begin position="25"/>
        <end position="44"/>
    </location>
</feature>
<dbReference type="PANTHER" id="PTHR14969:SF58">
    <property type="entry name" value="UNDECAPRENYL-DIPHOSPHATASE BCRC"/>
    <property type="match status" value="1"/>
</dbReference>
<keyword evidence="1" id="KW-0472">Membrane</keyword>